<dbReference type="Proteomes" id="UP000276223">
    <property type="component" value="Unassembled WGS sequence"/>
</dbReference>
<keyword evidence="2" id="KW-1185">Reference proteome</keyword>
<gene>
    <name evidence="1" type="ORF">EDC27_2166</name>
</gene>
<dbReference type="AlphaFoldDB" id="A0A3N1UI20"/>
<dbReference type="Pfam" id="PF14103">
    <property type="entry name" value="DUF4276"/>
    <property type="match status" value="1"/>
</dbReference>
<dbReference type="EMBL" id="RJVA01000013">
    <property type="protein sequence ID" value="ROQ90902.1"/>
    <property type="molecule type" value="Genomic_DNA"/>
</dbReference>
<name>A0A3N1UI20_9BACT</name>
<dbReference type="RefSeq" id="WP_170161766.1">
    <property type="nucleotide sequence ID" value="NZ_RJVA01000013.1"/>
</dbReference>
<sequence length="202" mass="22507">MSEPLIIDLFVEDRAHEEFLKPLLFRIAAEEQVAVKVRVRSARGGHARAGKELQLFLRLIQKGVEECPDLFVVGIDGNCERFTKKRDQIATATGEAIPAKVIAACPDPHVECWYLADPDSFQQVVGYRPTVGKTKCARDHYKTILANAVRQGGYPPTLGGIEFAAELVTAMDLYRASKNDPSLKAFLGDLRAKLRQAKRRDE</sequence>
<protein>
    <submittedName>
        <fullName evidence="1">Uncharacterized protein DUF4276</fullName>
    </submittedName>
</protein>
<evidence type="ECO:0000313" key="2">
    <source>
        <dbReference type="Proteomes" id="UP000276223"/>
    </source>
</evidence>
<reference evidence="1 2" key="1">
    <citation type="submission" date="2018-11" db="EMBL/GenBank/DDBJ databases">
        <title>Genomic Encyclopedia of Type Strains, Phase IV (KMG-IV): sequencing the most valuable type-strain genomes for metagenomic binning, comparative biology and taxonomic classification.</title>
        <authorList>
            <person name="Goeker M."/>
        </authorList>
    </citation>
    <scope>NUCLEOTIDE SEQUENCE [LARGE SCALE GENOMIC DNA]</scope>
    <source>
        <strain evidence="1 2">DSM 22027</strain>
    </source>
</reference>
<dbReference type="InterPro" id="IPR025455">
    <property type="entry name" value="DUF4276"/>
</dbReference>
<proteinExistence type="predicted"/>
<accession>A0A3N1UI20</accession>
<organism evidence="1 2">
    <name type="scientific">Desulfosoma caldarium</name>
    <dbReference type="NCBI Taxonomy" id="610254"/>
    <lineage>
        <taxon>Bacteria</taxon>
        <taxon>Pseudomonadati</taxon>
        <taxon>Thermodesulfobacteriota</taxon>
        <taxon>Syntrophobacteria</taxon>
        <taxon>Syntrophobacterales</taxon>
        <taxon>Syntrophobacteraceae</taxon>
        <taxon>Desulfosoma</taxon>
    </lineage>
</organism>
<comment type="caution">
    <text evidence="1">The sequence shown here is derived from an EMBL/GenBank/DDBJ whole genome shotgun (WGS) entry which is preliminary data.</text>
</comment>
<evidence type="ECO:0000313" key="1">
    <source>
        <dbReference type="EMBL" id="ROQ90902.1"/>
    </source>
</evidence>